<dbReference type="PANTHER" id="PTHR21143">
    <property type="entry name" value="INVERTEBRATE GUSTATORY RECEPTOR"/>
    <property type="match status" value="1"/>
</dbReference>
<comment type="subcellular location">
    <subcellularLocation>
        <location evidence="1">Cell membrane</location>
        <topology evidence="1">Multi-pass membrane protein</topology>
    </subcellularLocation>
</comment>
<evidence type="ECO:0000256" key="1">
    <source>
        <dbReference type="ARBA" id="ARBA00004651"/>
    </source>
</evidence>
<dbReference type="GO" id="GO:0007165">
    <property type="term" value="P:signal transduction"/>
    <property type="evidence" value="ECO:0007669"/>
    <property type="project" value="UniProtKB-KW"/>
</dbReference>
<evidence type="ECO:0000256" key="4">
    <source>
        <dbReference type="ARBA" id="ARBA00022989"/>
    </source>
</evidence>
<keyword evidence="5 8" id="KW-0472">Membrane</keyword>
<feature type="transmembrane region" description="Helical" evidence="8">
    <location>
        <begin position="49"/>
        <end position="69"/>
    </location>
</feature>
<dbReference type="Pfam" id="PF08395">
    <property type="entry name" value="7tm_7"/>
    <property type="match status" value="2"/>
</dbReference>
<dbReference type="GO" id="GO:0030424">
    <property type="term" value="C:axon"/>
    <property type="evidence" value="ECO:0007669"/>
    <property type="project" value="TreeGrafter"/>
</dbReference>
<feature type="transmembrane region" description="Helical" evidence="8">
    <location>
        <begin position="602"/>
        <end position="621"/>
    </location>
</feature>
<evidence type="ECO:0000256" key="3">
    <source>
        <dbReference type="ARBA" id="ARBA00022692"/>
    </source>
</evidence>
<proteinExistence type="predicted"/>
<dbReference type="GO" id="GO:0005886">
    <property type="term" value="C:plasma membrane"/>
    <property type="evidence" value="ECO:0007669"/>
    <property type="project" value="UniProtKB-SubCell"/>
</dbReference>
<comment type="caution">
    <text evidence="9">The sequence shown here is derived from an EMBL/GenBank/DDBJ whole genome shotgun (WGS) entry which is preliminary data.</text>
</comment>
<dbReference type="EMBL" id="JRES01000302">
    <property type="protein sequence ID" value="KNC32545.1"/>
    <property type="molecule type" value="Genomic_DNA"/>
</dbReference>
<name>A0A0L0CJW9_LUCCU</name>
<feature type="transmembrane region" description="Helical" evidence="8">
    <location>
        <begin position="404"/>
        <end position="420"/>
    </location>
</feature>
<organism evidence="9 10">
    <name type="scientific">Lucilia cuprina</name>
    <name type="common">Green bottle fly</name>
    <name type="synonym">Australian sheep blowfly</name>
    <dbReference type="NCBI Taxonomy" id="7375"/>
    <lineage>
        <taxon>Eukaryota</taxon>
        <taxon>Metazoa</taxon>
        <taxon>Ecdysozoa</taxon>
        <taxon>Arthropoda</taxon>
        <taxon>Hexapoda</taxon>
        <taxon>Insecta</taxon>
        <taxon>Pterygota</taxon>
        <taxon>Neoptera</taxon>
        <taxon>Endopterygota</taxon>
        <taxon>Diptera</taxon>
        <taxon>Brachycera</taxon>
        <taxon>Muscomorpha</taxon>
        <taxon>Oestroidea</taxon>
        <taxon>Calliphoridae</taxon>
        <taxon>Luciliinae</taxon>
        <taxon>Lucilia</taxon>
    </lineage>
</organism>
<dbReference type="GO" id="GO:0007635">
    <property type="term" value="P:chemosensory behavior"/>
    <property type="evidence" value="ECO:0007669"/>
    <property type="project" value="TreeGrafter"/>
</dbReference>
<feature type="transmembrane region" description="Helical" evidence="8">
    <location>
        <begin position="562"/>
        <end position="582"/>
    </location>
</feature>
<dbReference type="GO" id="GO:0043025">
    <property type="term" value="C:neuronal cell body"/>
    <property type="evidence" value="ECO:0007669"/>
    <property type="project" value="TreeGrafter"/>
</dbReference>
<feature type="transmembrane region" description="Helical" evidence="8">
    <location>
        <begin position="16"/>
        <end position="37"/>
    </location>
</feature>
<dbReference type="InterPro" id="IPR013604">
    <property type="entry name" value="7TM_chemorcpt"/>
</dbReference>
<feature type="transmembrane region" description="Helical" evidence="8">
    <location>
        <begin position="366"/>
        <end position="384"/>
    </location>
</feature>
<dbReference type="PANTHER" id="PTHR21143:SF104">
    <property type="entry name" value="GUSTATORY RECEPTOR 8A-RELATED"/>
    <property type="match status" value="1"/>
</dbReference>
<feature type="transmembrane region" description="Helical" evidence="8">
    <location>
        <begin position="455"/>
        <end position="474"/>
    </location>
</feature>
<feature type="transmembrane region" description="Helical" evidence="8">
    <location>
        <begin position="89"/>
        <end position="107"/>
    </location>
</feature>
<dbReference type="OMA" id="IYTMMEL"/>
<protein>
    <submittedName>
        <fullName evidence="9">Putative gustatory receptor 8a</fullName>
    </submittedName>
</protein>
<dbReference type="GO" id="GO:0030425">
    <property type="term" value="C:dendrite"/>
    <property type="evidence" value="ECO:0007669"/>
    <property type="project" value="TreeGrafter"/>
</dbReference>
<sequence length="703" mass="84866">MSELANTFSKDKKTPVILNTPFIILIKISHFLGLLILTNKRITNRYQNLWHFKWCFLNLILFTILHILILYYHRELFYIGDNFGQFNDFVKVTTVGISHLITLIETIKTHKMTNKFFRIYSTLHQQWTDGRQTKKELKIYKRFFLLLLFYWIVVFVVEINYIVEIHHKKQWIRFFIAYMPSVTICRIRLLQSTMYLYMIMIEILQLNKEILKLVPTTKSLKLNFLEEVIYNELSVFMRKYQEIYTMMELFKKSCSISLLVIFIKSYVKIISDSYWTYWVIYNKDDVYALVRGMDSYYICYIIKRIADFNKIKMEEFETTFIKDKETQIILNKPFKILINFLKIFGLSTLNSEKTNSRYKNVWHLKWCFLNIIIFSIIYFLILFYYRKLFYIDDNFGLFNDFLKVSTYGLSHIIILIEIILTHESSTEFFRVYSALHQQWTDGRQTKMEFKIYNRFFRLFLLYCIVLFAININYMLEIGEKKEEWLSFFSTYTPSVMICSFRLMQITMNLYIIMTEILQLNKEILELVVTTKSIKLNFLEEMIYNELSIFMRKYQDIYTMMELFKKSCSISLLVLLIKSYVKILSDSYWTYWVIYNKEEVYEFAEYSLIIPTAFNVFLTLIISKECMNAAKLIPHSLHSLRHRVENLKLSYKIQNFSLQLRHQQIVIDAFGCFTVDCYIVSGILGSITTYMIFYIEFMPKFKNL</sequence>
<feature type="transmembrane region" description="Helical" evidence="8">
    <location>
        <begin position="175"/>
        <end position="198"/>
    </location>
</feature>
<evidence type="ECO:0000256" key="6">
    <source>
        <dbReference type="ARBA" id="ARBA00023170"/>
    </source>
</evidence>
<keyword evidence="4 8" id="KW-1133">Transmembrane helix</keyword>
<keyword evidence="10" id="KW-1185">Reference proteome</keyword>
<evidence type="ECO:0000256" key="8">
    <source>
        <dbReference type="SAM" id="Phobius"/>
    </source>
</evidence>
<evidence type="ECO:0000313" key="10">
    <source>
        <dbReference type="Proteomes" id="UP000037069"/>
    </source>
</evidence>
<feature type="transmembrane region" description="Helical" evidence="8">
    <location>
        <begin position="494"/>
        <end position="513"/>
    </location>
</feature>
<evidence type="ECO:0000256" key="5">
    <source>
        <dbReference type="ARBA" id="ARBA00023136"/>
    </source>
</evidence>
<dbReference type="GO" id="GO:0008049">
    <property type="term" value="P:male courtship behavior"/>
    <property type="evidence" value="ECO:0007669"/>
    <property type="project" value="TreeGrafter"/>
</dbReference>
<gene>
    <name evidence="9" type="ORF">FF38_03104</name>
</gene>
<evidence type="ECO:0000256" key="2">
    <source>
        <dbReference type="ARBA" id="ARBA00022475"/>
    </source>
</evidence>
<accession>A0A0L0CJW9</accession>
<reference evidence="9 10" key="1">
    <citation type="journal article" date="2015" name="Nat. Commun.">
        <title>Lucilia cuprina genome unlocks parasitic fly biology to underpin future interventions.</title>
        <authorList>
            <person name="Anstead C.A."/>
            <person name="Korhonen P.K."/>
            <person name="Young N.D."/>
            <person name="Hall R.S."/>
            <person name="Jex A.R."/>
            <person name="Murali S.C."/>
            <person name="Hughes D.S."/>
            <person name="Lee S.F."/>
            <person name="Perry T."/>
            <person name="Stroehlein A.J."/>
            <person name="Ansell B.R."/>
            <person name="Breugelmans B."/>
            <person name="Hofmann A."/>
            <person name="Qu J."/>
            <person name="Dugan S."/>
            <person name="Lee S.L."/>
            <person name="Chao H."/>
            <person name="Dinh H."/>
            <person name="Han Y."/>
            <person name="Doddapaneni H.V."/>
            <person name="Worley K.C."/>
            <person name="Muzny D.M."/>
            <person name="Ioannidis P."/>
            <person name="Waterhouse R.M."/>
            <person name="Zdobnov E.M."/>
            <person name="James P.J."/>
            <person name="Bagnall N.H."/>
            <person name="Kotze A.C."/>
            <person name="Gibbs R.A."/>
            <person name="Richards S."/>
            <person name="Batterham P."/>
            <person name="Gasser R.B."/>
        </authorList>
    </citation>
    <scope>NUCLEOTIDE SEQUENCE [LARGE SCALE GENOMIC DNA]</scope>
    <source>
        <strain evidence="9 10">LS</strain>
        <tissue evidence="9">Full body</tissue>
    </source>
</reference>
<keyword evidence="7" id="KW-0807">Transducer</keyword>
<dbReference type="GO" id="GO:0050909">
    <property type="term" value="P:sensory perception of taste"/>
    <property type="evidence" value="ECO:0007669"/>
    <property type="project" value="InterPro"/>
</dbReference>
<dbReference type="Proteomes" id="UP000037069">
    <property type="component" value="Unassembled WGS sequence"/>
</dbReference>
<keyword evidence="2" id="KW-1003">Cell membrane</keyword>
<keyword evidence="3 8" id="KW-0812">Transmembrane</keyword>
<keyword evidence="6 9" id="KW-0675">Receptor</keyword>
<dbReference type="OrthoDB" id="6366728at2759"/>
<feature type="transmembrane region" description="Helical" evidence="8">
    <location>
        <begin position="143"/>
        <end position="163"/>
    </location>
</feature>
<evidence type="ECO:0000313" key="9">
    <source>
        <dbReference type="EMBL" id="KNC32545.1"/>
    </source>
</evidence>
<feature type="transmembrane region" description="Helical" evidence="8">
    <location>
        <begin position="664"/>
        <end position="694"/>
    </location>
</feature>
<evidence type="ECO:0000256" key="7">
    <source>
        <dbReference type="ARBA" id="ARBA00023224"/>
    </source>
</evidence>
<dbReference type="AlphaFoldDB" id="A0A0L0CJW9"/>